<dbReference type="InterPro" id="IPR023210">
    <property type="entry name" value="NADP_OxRdtase_dom"/>
</dbReference>
<keyword evidence="3" id="KW-1185">Reference proteome</keyword>
<feature type="domain" description="NADP-dependent oxidoreductase" evidence="1">
    <location>
        <begin position="32"/>
        <end position="96"/>
    </location>
</feature>
<dbReference type="OrthoDB" id="9773828at2"/>
<accession>A0A433HV49</accession>
<dbReference type="EMBL" id="RYZZ01000003">
    <property type="protein sequence ID" value="RUQ32114.1"/>
    <property type="molecule type" value="Genomic_DNA"/>
</dbReference>
<dbReference type="PANTHER" id="PTHR43638">
    <property type="entry name" value="OXIDOREDUCTASE, ALDO/KETO REDUCTASE FAMILY PROTEIN"/>
    <property type="match status" value="1"/>
</dbReference>
<proteinExistence type="predicted"/>
<dbReference type="SUPFAM" id="SSF51430">
    <property type="entry name" value="NAD(P)-linked oxidoreductase"/>
    <property type="match status" value="1"/>
</dbReference>
<evidence type="ECO:0000313" key="2">
    <source>
        <dbReference type="EMBL" id="RUQ32114.1"/>
    </source>
</evidence>
<dbReference type="InterPro" id="IPR036812">
    <property type="entry name" value="NAD(P)_OxRdtase_dom_sf"/>
</dbReference>
<dbReference type="PANTHER" id="PTHR43638:SF3">
    <property type="entry name" value="ALDEHYDE REDUCTASE"/>
    <property type="match status" value="1"/>
</dbReference>
<name>A0A433HV49_9BACI</name>
<evidence type="ECO:0000313" key="3">
    <source>
        <dbReference type="Proteomes" id="UP000267430"/>
    </source>
</evidence>
<dbReference type="Gene3D" id="3.20.20.100">
    <property type="entry name" value="NADP-dependent oxidoreductase domain"/>
    <property type="match status" value="1"/>
</dbReference>
<dbReference type="AlphaFoldDB" id="A0A433HV49"/>
<sequence length="98" mass="10814">MSSLDKGKITEIKDHMEKRQVTLSEGTSLPSLGQGTWYMGENPQAKAKEIKALQLGIELGMKLIDTAEMYGNGDSERLVGEAIKGLRKDVFLVTKVYP</sequence>
<evidence type="ECO:0000259" key="1">
    <source>
        <dbReference type="Pfam" id="PF00248"/>
    </source>
</evidence>
<protein>
    <recommendedName>
        <fullName evidence="1">NADP-dependent oxidoreductase domain-containing protein</fullName>
    </recommendedName>
</protein>
<comment type="caution">
    <text evidence="2">The sequence shown here is derived from an EMBL/GenBank/DDBJ whole genome shotgun (WGS) entry which is preliminary data.</text>
</comment>
<dbReference type="Proteomes" id="UP000267430">
    <property type="component" value="Unassembled WGS sequence"/>
</dbReference>
<organism evidence="2 3">
    <name type="scientific">Peribacillus cavernae</name>
    <dbReference type="NCBI Taxonomy" id="1674310"/>
    <lineage>
        <taxon>Bacteria</taxon>
        <taxon>Bacillati</taxon>
        <taxon>Bacillota</taxon>
        <taxon>Bacilli</taxon>
        <taxon>Bacillales</taxon>
        <taxon>Bacillaceae</taxon>
        <taxon>Peribacillus</taxon>
    </lineage>
</organism>
<gene>
    <name evidence="2" type="ORF">ELQ35_02675</name>
</gene>
<reference evidence="2 3" key="1">
    <citation type="submission" date="2018-12" db="EMBL/GenBank/DDBJ databases">
        <title>Bacillus chawlae sp. nov., Bacillus glennii sp. nov., and Bacillus saganii sp. nov. Isolated from the Vehicle Assembly Building at Kennedy Space Center where the Viking Spacecraft were Assembled.</title>
        <authorList>
            <person name="Seuylemezian A."/>
            <person name="Vaishampayan P."/>
        </authorList>
    </citation>
    <scope>NUCLEOTIDE SEQUENCE [LARGE SCALE GENOMIC DNA]</scope>
    <source>
        <strain evidence="2 3">L5</strain>
    </source>
</reference>
<dbReference type="Pfam" id="PF00248">
    <property type="entry name" value="Aldo_ket_red"/>
    <property type="match status" value="1"/>
</dbReference>